<dbReference type="SMART" id="SM00086">
    <property type="entry name" value="PAC"/>
    <property type="match status" value="2"/>
</dbReference>
<dbReference type="InterPro" id="IPR000014">
    <property type="entry name" value="PAS"/>
</dbReference>
<dbReference type="PRINTS" id="PR00344">
    <property type="entry name" value="BCTRLSENSOR"/>
</dbReference>
<reference evidence="14 15" key="1">
    <citation type="submission" date="2016-10" db="EMBL/GenBank/DDBJ databases">
        <authorList>
            <person name="de Groot N.N."/>
        </authorList>
    </citation>
    <scope>NUCLEOTIDE SEQUENCE [LARGE SCALE GENOMIC DNA]</scope>
    <source>
        <strain evidence="14 15">DSM 8423</strain>
    </source>
</reference>
<evidence type="ECO:0000313" key="14">
    <source>
        <dbReference type="EMBL" id="SEM25480.1"/>
    </source>
</evidence>
<evidence type="ECO:0000259" key="12">
    <source>
        <dbReference type="PROSITE" id="PS50112"/>
    </source>
</evidence>
<evidence type="ECO:0000259" key="10">
    <source>
        <dbReference type="PROSITE" id="PS50109"/>
    </source>
</evidence>
<keyword evidence="8" id="KW-0902">Two-component regulatory system</keyword>
<dbReference type="CDD" id="cd00082">
    <property type="entry name" value="HisKA"/>
    <property type="match status" value="1"/>
</dbReference>
<evidence type="ECO:0000256" key="7">
    <source>
        <dbReference type="ARBA" id="ARBA00022840"/>
    </source>
</evidence>
<proteinExistence type="predicted"/>
<keyword evidence="7" id="KW-0067">ATP-binding</keyword>
<dbReference type="Pfam" id="PF02518">
    <property type="entry name" value="HATPase_c"/>
    <property type="match status" value="1"/>
</dbReference>
<dbReference type="InterPro" id="IPR003661">
    <property type="entry name" value="HisK_dim/P_dom"/>
</dbReference>
<dbReference type="InterPro" id="IPR011006">
    <property type="entry name" value="CheY-like_superfamily"/>
</dbReference>
<evidence type="ECO:0000256" key="2">
    <source>
        <dbReference type="ARBA" id="ARBA00012438"/>
    </source>
</evidence>
<dbReference type="STRING" id="43775.SAMN04489760_10837"/>
<dbReference type="Proteomes" id="UP000198744">
    <property type="component" value="Unassembled WGS sequence"/>
</dbReference>
<keyword evidence="15" id="KW-1185">Reference proteome</keyword>
<dbReference type="SUPFAM" id="SSF55785">
    <property type="entry name" value="PYP-like sensor domain (PAS domain)"/>
    <property type="match status" value="2"/>
</dbReference>
<dbReference type="SMART" id="SM00091">
    <property type="entry name" value="PAS"/>
    <property type="match status" value="2"/>
</dbReference>
<dbReference type="AlphaFoldDB" id="A0A1H7WV78"/>
<dbReference type="InterPro" id="IPR003594">
    <property type="entry name" value="HATPase_dom"/>
</dbReference>
<feature type="domain" description="PAS" evidence="12">
    <location>
        <begin position="153"/>
        <end position="190"/>
    </location>
</feature>
<accession>A0A1H7WV78</accession>
<feature type="modified residue" description="4-aspartylphosphate" evidence="9">
    <location>
        <position position="587"/>
    </location>
</feature>
<dbReference type="InterPro" id="IPR036890">
    <property type="entry name" value="HATPase_C_sf"/>
</dbReference>
<dbReference type="Pfam" id="PF00989">
    <property type="entry name" value="PAS"/>
    <property type="match status" value="1"/>
</dbReference>
<dbReference type="SMART" id="SM00387">
    <property type="entry name" value="HATPase_c"/>
    <property type="match status" value="1"/>
</dbReference>
<dbReference type="Pfam" id="PF00512">
    <property type="entry name" value="HisKA"/>
    <property type="match status" value="1"/>
</dbReference>
<feature type="domain" description="Histidine kinase" evidence="10">
    <location>
        <begin position="293"/>
        <end position="514"/>
    </location>
</feature>
<dbReference type="EC" id="2.7.13.3" evidence="2"/>
<dbReference type="InterPro" id="IPR036097">
    <property type="entry name" value="HisK_dim/P_sf"/>
</dbReference>
<dbReference type="InterPro" id="IPR013767">
    <property type="entry name" value="PAS_fold"/>
</dbReference>
<keyword evidence="4" id="KW-0808">Transferase</keyword>
<evidence type="ECO:0000256" key="5">
    <source>
        <dbReference type="ARBA" id="ARBA00022741"/>
    </source>
</evidence>
<evidence type="ECO:0000256" key="4">
    <source>
        <dbReference type="ARBA" id="ARBA00022679"/>
    </source>
</evidence>
<dbReference type="PANTHER" id="PTHR43065">
    <property type="entry name" value="SENSOR HISTIDINE KINASE"/>
    <property type="match status" value="1"/>
</dbReference>
<dbReference type="Gene3D" id="3.40.50.2300">
    <property type="match status" value="1"/>
</dbReference>
<dbReference type="Pfam" id="PF08448">
    <property type="entry name" value="PAS_4"/>
    <property type="match status" value="1"/>
</dbReference>
<name>A0A1H7WV78_9BACT</name>
<dbReference type="InterPro" id="IPR005467">
    <property type="entry name" value="His_kinase_dom"/>
</dbReference>
<dbReference type="SMART" id="SM00388">
    <property type="entry name" value="HisKA"/>
    <property type="match status" value="1"/>
</dbReference>
<dbReference type="InterPro" id="IPR013656">
    <property type="entry name" value="PAS_4"/>
</dbReference>
<comment type="catalytic activity">
    <reaction evidence="1">
        <text>ATP + protein L-histidine = ADP + protein N-phospho-L-histidine.</text>
        <dbReference type="EC" id="2.7.13.3"/>
    </reaction>
</comment>
<dbReference type="SMART" id="SM00448">
    <property type="entry name" value="REC"/>
    <property type="match status" value="1"/>
</dbReference>
<evidence type="ECO:0000256" key="6">
    <source>
        <dbReference type="ARBA" id="ARBA00022777"/>
    </source>
</evidence>
<dbReference type="SUPFAM" id="SSF52172">
    <property type="entry name" value="CheY-like"/>
    <property type="match status" value="1"/>
</dbReference>
<evidence type="ECO:0000256" key="3">
    <source>
        <dbReference type="ARBA" id="ARBA00022553"/>
    </source>
</evidence>
<dbReference type="InterPro" id="IPR001610">
    <property type="entry name" value="PAC"/>
</dbReference>
<dbReference type="NCBIfam" id="TIGR00229">
    <property type="entry name" value="sensory_box"/>
    <property type="match status" value="2"/>
</dbReference>
<dbReference type="Gene3D" id="1.10.287.130">
    <property type="match status" value="1"/>
</dbReference>
<dbReference type="Gene3D" id="3.30.450.20">
    <property type="entry name" value="PAS domain"/>
    <property type="match status" value="2"/>
</dbReference>
<dbReference type="GO" id="GO:0000155">
    <property type="term" value="F:phosphorelay sensor kinase activity"/>
    <property type="evidence" value="ECO:0007669"/>
    <property type="project" value="InterPro"/>
</dbReference>
<dbReference type="PROSITE" id="PS50109">
    <property type="entry name" value="HIS_KIN"/>
    <property type="match status" value="1"/>
</dbReference>
<dbReference type="PANTHER" id="PTHR43065:SF46">
    <property type="entry name" value="C4-DICARBOXYLATE TRANSPORT SENSOR PROTEIN DCTB"/>
    <property type="match status" value="1"/>
</dbReference>
<dbReference type="InterPro" id="IPR035965">
    <property type="entry name" value="PAS-like_dom_sf"/>
</dbReference>
<evidence type="ECO:0000256" key="1">
    <source>
        <dbReference type="ARBA" id="ARBA00000085"/>
    </source>
</evidence>
<evidence type="ECO:0000256" key="8">
    <source>
        <dbReference type="ARBA" id="ARBA00023012"/>
    </source>
</evidence>
<dbReference type="PROSITE" id="PS50110">
    <property type="entry name" value="RESPONSE_REGULATORY"/>
    <property type="match status" value="1"/>
</dbReference>
<dbReference type="GO" id="GO:0005524">
    <property type="term" value="F:ATP binding"/>
    <property type="evidence" value="ECO:0007669"/>
    <property type="project" value="UniProtKB-KW"/>
</dbReference>
<protein>
    <recommendedName>
        <fullName evidence="2">histidine kinase</fullName>
        <ecNumber evidence="2">2.7.13.3</ecNumber>
    </recommendedName>
</protein>
<dbReference type="Gene3D" id="3.30.565.10">
    <property type="entry name" value="Histidine kinase-like ATPase, C-terminal domain"/>
    <property type="match status" value="1"/>
</dbReference>
<evidence type="ECO:0000313" key="15">
    <source>
        <dbReference type="Proteomes" id="UP000198744"/>
    </source>
</evidence>
<evidence type="ECO:0000259" key="13">
    <source>
        <dbReference type="PROSITE" id="PS50113"/>
    </source>
</evidence>
<sequence length="655" mass="73514">MEARRYAITSTLLSGVSQKDSCSQIHADESIYKKLFDHLLEGIGIIDPKGSVLFANRELATILGYGHDEILNENISSMVRPSQKTKFEMIQERCLSGHLSMSEFELLRKDKNPVSTIISFTLFNAEPGKEASMMMSVLDITKHKSIEEIIIKTEKKYRSIFENSVDGIFQTDDQDKLISANPAMAHIFGYKSPREFISAINSRKQKIYSDSKCYRKLKSLLKRQDSVHNFEFRALQRNGREIWINENVRSIRDDQGNLLYYEGTLQDITEKKNLESELFQSKKMEAIGRIAGGIAHDFNNILTAIMGNAAMGERCLDPKSQAAARIKAIREAADRAGQLTRQLLTISRKQRVNPVFVNVNTAVLNVGKILERILGEDIELKILLDENLKSIYADPSQIEQVILNLSINSRDAMHQGGTLSISTDNVDLDSAFCRNHPDGVPGEYVRLSVSDTGTGIPKESLGYIFEPFYTTKKTGTGFGLSIVYSVIKRYAGHIEIDTAVQSGTKFSIYIPAVSGKAEITHASSVIDRTAALSEKTILIVEDEESIREILTDILQEMGCRTFSASTAEEALTQFKNFGQPIDLLITDVILPGRRGPEMAEEFEKVYPDMKVLFMSGYPVDKFHQGDLFLGQTSFIAKPFTPDMILDKLRHIFPQQ</sequence>
<evidence type="ECO:0000259" key="11">
    <source>
        <dbReference type="PROSITE" id="PS50110"/>
    </source>
</evidence>
<dbReference type="CDD" id="cd00130">
    <property type="entry name" value="PAS"/>
    <property type="match status" value="2"/>
</dbReference>
<dbReference type="PROSITE" id="PS50112">
    <property type="entry name" value="PAS"/>
    <property type="match status" value="2"/>
</dbReference>
<dbReference type="OrthoDB" id="9813024at2"/>
<dbReference type="InterPro" id="IPR004358">
    <property type="entry name" value="Sig_transdc_His_kin-like_C"/>
</dbReference>
<gene>
    <name evidence="14" type="ORF">SAMN04489760_10837</name>
</gene>
<dbReference type="Pfam" id="PF00072">
    <property type="entry name" value="Response_reg"/>
    <property type="match status" value="1"/>
</dbReference>
<dbReference type="EMBL" id="FOBS01000008">
    <property type="protein sequence ID" value="SEM25480.1"/>
    <property type="molecule type" value="Genomic_DNA"/>
</dbReference>
<dbReference type="InterPro" id="IPR000700">
    <property type="entry name" value="PAS-assoc_C"/>
</dbReference>
<dbReference type="PROSITE" id="PS50113">
    <property type="entry name" value="PAC"/>
    <property type="match status" value="1"/>
</dbReference>
<feature type="domain" description="Response regulatory" evidence="11">
    <location>
        <begin position="536"/>
        <end position="652"/>
    </location>
</feature>
<evidence type="ECO:0000256" key="9">
    <source>
        <dbReference type="PROSITE-ProRule" id="PRU00169"/>
    </source>
</evidence>
<keyword evidence="6" id="KW-0418">Kinase</keyword>
<organism evidence="14 15">
    <name type="scientific">Syntrophus gentianae</name>
    <dbReference type="NCBI Taxonomy" id="43775"/>
    <lineage>
        <taxon>Bacteria</taxon>
        <taxon>Pseudomonadati</taxon>
        <taxon>Thermodesulfobacteriota</taxon>
        <taxon>Syntrophia</taxon>
        <taxon>Syntrophales</taxon>
        <taxon>Syntrophaceae</taxon>
        <taxon>Syntrophus</taxon>
    </lineage>
</organism>
<feature type="domain" description="PAS" evidence="12">
    <location>
        <begin position="28"/>
        <end position="98"/>
    </location>
</feature>
<keyword evidence="5" id="KW-0547">Nucleotide-binding</keyword>
<dbReference type="SUPFAM" id="SSF47384">
    <property type="entry name" value="Homodimeric domain of signal transducing histidine kinase"/>
    <property type="match status" value="1"/>
</dbReference>
<dbReference type="SUPFAM" id="SSF55874">
    <property type="entry name" value="ATPase domain of HSP90 chaperone/DNA topoisomerase II/histidine kinase"/>
    <property type="match status" value="1"/>
</dbReference>
<dbReference type="RefSeq" id="WP_093883042.1">
    <property type="nucleotide sequence ID" value="NZ_FOBS01000008.1"/>
</dbReference>
<feature type="domain" description="PAC" evidence="13">
    <location>
        <begin position="228"/>
        <end position="280"/>
    </location>
</feature>
<dbReference type="InterPro" id="IPR001789">
    <property type="entry name" value="Sig_transdc_resp-reg_receiver"/>
</dbReference>
<keyword evidence="3 9" id="KW-0597">Phosphoprotein</keyword>